<feature type="transmembrane region" description="Helical" evidence="8">
    <location>
        <begin position="307"/>
        <end position="325"/>
    </location>
</feature>
<keyword evidence="3" id="KW-0813">Transport</keyword>
<keyword evidence="7 8" id="KW-0472">Membrane</keyword>
<keyword evidence="6 8" id="KW-1133">Transmembrane helix</keyword>
<feature type="transmembrane region" description="Helical" evidence="8">
    <location>
        <begin position="84"/>
        <end position="109"/>
    </location>
</feature>
<comment type="similarity">
    <text evidence="2">Belongs to the amino acid-polyamine-organocation (APC) superfamily. Spore germination protein (SGP) (TC 2.A.3.9) family.</text>
</comment>
<dbReference type="GO" id="GO:0009847">
    <property type="term" value="P:spore germination"/>
    <property type="evidence" value="ECO:0007669"/>
    <property type="project" value="InterPro"/>
</dbReference>
<evidence type="ECO:0000313" key="10">
    <source>
        <dbReference type="Proteomes" id="UP000682111"/>
    </source>
</evidence>
<proteinExistence type="inferred from homology"/>
<protein>
    <submittedName>
        <fullName evidence="9">Germination protein GerB</fullName>
    </submittedName>
</protein>
<keyword evidence="10" id="KW-1185">Reference proteome</keyword>
<evidence type="ECO:0000256" key="2">
    <source>
        <dbReference type="ARBA" id="ARBA00007998"/>
    </source>
</evidence>
<keyword evidence="5 8" id="KW-0812">Transmembrane</keyword>
<dbReference type="GO" id="GO:0016020">
    <property type="term" value="C:membrane"/>
    <property type="evidence" value="ECO:0007669"/>
    <property type="project" value="UniProtKB-SubCell"/>
</dbReference>
<dbReference type="Pfam" id="PF03845">
    <property type="entry name" value="Spore_permease"/>
    <property type="match status" value="1"/>
</dbReference>
<dbReference type="EMBL" id="BORC01000003">
    <property type="protein sequence ID" value="GIN62128.1"/>
    <property type="molecule type" value="Genomic_DNA"/>
</dbReference>
<feature type="transmembrane region" description="Helical" evidence="8">
    <location>
        <begin position="188"/>
        <end position="209"/>
    </location>
</feature>
<evidence type="ECO:0000256" key="4">
    <source>
        <dbReference type="ARBA" id="ARBA00022544"/>
    </source>
</evidence>
<keyword evidence="4" id="KW-0309">Germination</keyword>
<comment type="caution">
    <text evidence="9">The sequence shown here is derived from an EMBL/GenBank/DDBJ whole genome shotgun (WGS) entry which is preliminary data.</text>
</comment>
<feature type="transmembrane region" description="Helical" evidence="8">
    <location>
        <begin position="44"/>
        <end position="63"/>
    </location>
</feature>
<comment type="subcellular location">
    <subcellularLocation>
        <location evidence="1">Membrane</location>
        <topology evidence="1">Multi-pass membrane protein</topology>
    </subcellularLocation>
</comment>
<evidence type="ECO:0000256" key="1">
    <source>
        <dbReference type="ARBA" id="ARBA00004141"/>
    </source>
</evidence>
<feature type="transmembrane region" description="Helical" evidence="8">
    <location>
        <begin position="12"/>
        <end position="32"/>
    </location>
</feature>
<gene>
    <name evidence="9" type="ORF">J27TS8_21210</name>
</gene>
<dbReference type="NCBIfam" id="TIGR00912">
    <property type="entry name" value="2A0309"/>
    <property type="match status" value="1"/>
</dbReference>
<name>A0A919WHJ2_9BACI</name>
<sequence length="362" mass="41580">MSMSIPENKKVSPFLVFFIINTMQFGIGVLGFQRIIAKYAGYDGWISVIITGIGIHILLWMMYKMLKIVDGDIVSIHSFVFGKTIGKILSAFFIIYFCLLTVMVLRTYIEIVQVWMFPTLETFWFALVFLAVVVYANFGGFRTITGIAFFSIVLPSYILAIFLFTIPYSEFDNMLPIFEHSIKDILTASKNMSLTVIGFETLLVFYPFIKEPEKSKKWGHLAILYTIFLCLYLTVLTFAYFPEKQLQLNIWPTLTMWKIIAMPFVERFEYIGIANWCLVILPNACISLWCASHIAKRLFSFTVRKTVPILALLCLIGTSLLFTRTQINFLSDLVSNVGFYLTFGYIPLLFISTLIAKKVKKK</sequence>
<dbReference type="PANTHER" id="PTHR34975">
    <property type="entry name" value="SPORE GERMINATION PROTEIN A2"/>
    <property type="match status" value="1"/>
</dbReference>
<accession>A0A919WHJ2</accession>
<feature type="transmembrane region" description="Helical" evidence="8">
    <location>
        <begin position="273"/>
        <end position="295"/>
    </location>
</feature>
<evidence type="ECO:0000313" key="9">
    <source>
        <dbReference type="EMBL" id="GIN62128.1"/>
    </source>
</evidence>
<organism evidence="9 10">
    <name type="scientific">Robertmurraya siralis</name>
    <dbReference type="NCBI Taxonomy" id="77777"/>
    <lineage>
        <taxon>Bacteria</taxon>
        <taxon>Bacillati</taxon>
        <taxon>Bacillota</taxon>
        <taxon>Bacilli</taxon>
        <taxon>Bacillales</taxon>
        <taxon>Bacillaceae</taxon>
        <taxon>Robertmurraya</taxon>
    </lineage>
</organism>
<evidence type="ECO:0000256" key="3">
    <source>
        <dbReference type="ARBA" id="ARBA00022448"/>
    </source>
</evidence>
<evidence type="ECO:0000256" key="6">
    <source>
        <dbReference type="ARBA" id="ARBA00022989"/>
    </source>
</evidence>
<feature type="transmembrane region" description="Helical" evidence="8">
    <location>
        <begin position="337"/>
        <end position="356"/>
    </location>
</feature>
<dbReference type="InterPro" id="IPR004761">
    <property type="entry name" value="Spore_GerAB"/>
</dbReference>
<feature type="transmembrane region" description="Helical" evidence="8">
    <location>
        <begin position="147"/>
        <end position="168"/>
    </location>
</feature>
<dbReference type="PANTHER" id="PTHR34975:SF2">
    <property type="entry name" value="SPORE GERMINATION PROTEIN A2"/>
    <property type="match status" value="1"/>
</dbReference>
<reference evidence="9" key="1">
    <citation type="submission" date="2021-03" db="EMBL/GenBank/DDBJ databases">
        <title>Antimicrobial resistance genes in bacteria isolated from Japanese honey, and their potential for conferring macrolide and lincosamide resistance in the American foulbrood pathogen Paenibacillus larvae.</title>
        <authorList>
            <person name="Okamoto M."/>
            <person name="Kumagai M."/>
            <person name="Kanamori H."/>
            <person name="Takamatsu D."/>
        </authorList>
    </citation>
    <scope>NUCLEOTIDE SEQUENCE</scope>
    <source>
        <strain evidence="9">J27TS8</strain>
    </source>
</reference>
<feature type="transmembrane region" description="Helical" evidence="8">
    <location>
        <begin position="115"/>
        <end position="135"/>
    </location>
</feature>
<dbReference type="AlphaFoldDB" id="A0A919WHJ2"/>
<dbReference type="Gene3D" id="1.20.1740.10">
    <property type="entry name" value="Amino acid/polyamine transporter I"/>
    <property type="match status" value="1"/>
</dbReference>
<evidence type="ECO:0000256" key="5">
    <source>
        <dbReference type="ARBA" id="ARBA00022692"/>
    </source>
</evidence>
<dbReference type="RefSeq" id="WP_212933628.1">
    <property type="nucleotide sequence ID" value="NZ_BORC01000003.1"/>
</dbReference>
<feature type="transmembrane region" description="Helical" evidence="8">
    <location>
        <begin position="221"/>
        <end position="241"/>
    </location>
</feature>
<dbReference type="Proteomes" id="UP000682111">
    <property type="component" value="Unassembled WGS sequence"/>
</dbReference>
<evidence type="ECO:0000256" key="7">
    <source>
        <dbReference type="ARBA" id="ARBA00023136"/>
    </source>
</evidence>
<evidence type="ECO:0000256" key="8">
    <source>
        <dbReference type="SAM" id="Phobius"/>
    </source>
</evidence>